<dbReference type="Pfam" id="PF01548">
    <property type="entry name" value="DEDD_Tnp_IS110"/>
    <property type="match status" value="1"/>
</dbReference>
<evidence type="ECO:0000313" key="5">
    <source>
        <dbReference type="Proteomes" id="UP000470875"/>
    </source>
</evidence>
<feature type="domain" description="Transposase IS110-like N-terminal" evidence="2">
    <location>
        <begin position="21"/>
        <end position="171"/>
    </location>
</feature>
<dbReference type="InterPro" id="IPR002525">
    <property type="entry name" value="Transp_IS110-like_N"/>
</dbReference>
<dbReference type="Proteomes" id="UP000470875">
    <property type="component" value="Unassembled WGS sequence"/>
</dbReference>
<dbReference type="AlphaFoldDB" id="A0A6N7WB66"/>
<dbReference type="PANTHER" id="PTHR33055">
    <property type="entry name" value="TRANSPOSASE FOR INSERTION SEQUENCE ELEMENT IS1111A"/>
    <property type="match status" value="1"/>
</dbReference>
<reference evidence="4 5" key="1">
    <citation type="submission" date="2019-08" db="EMBL/GenBank/DDBJ databases">
        <title>In-depth cultivation of the pig gut microbiome towards novel bacterial diversity and tailored functional studies.</title>
        <authorList>
            <person name="Wylensek D."/>
            <person name="Hitch T.C.A."/>
            <person name="Clavel T."/>
        </authorList>
    </citation>
    <scope>NUCLEOTIDE SEQUENCE [LARGE SCALE GENOMIC DNA]</scope>
    <source>
        <strain evidence="4 5">WB03_NA08</strain>
    </source>
</reference>
<dbReference type="InterPro" id="IPR003346">
    <property type="entry name" value="Transposase_20"/>
</dbReference>
<feature type="domain" description="Transposase IS116/IS110/IS902 C-terminal" evidence="3">
    <location>
        <begin position="244"/>
        <end position="326"/>
    </location>
</feature>
<dbReference type="GO" id="GO:0006313">
    <property type="term" value="P:DNA transposition"/>
    <property type="evidence" value="ECO:0007669"/>
    <property type="project" value="InterPro"/>
</dbReference>
<name>A0A6N7WB66_9ACTO</name>
<dbReference type="Pfam" id="PF02371">
    <property type="entry name" value="Transposase_20"/>
    <property type="match status" value="1"/>
</dbReference>
<dbReference type="NCBIfam" id="NF033542">
    <property type="entry name" value="transpos_IS110"/>
    <property type="match status" value="1"/>
</dbReference>
<dbReference type="GO" id="GO:0003677">
    <property type="term" value="F:DNA binding"/>
    <property type="evidence" value="ECO:0007669"/>
    <property type="project" value="InterPro"/>
</dbReference>
<protein>
    <submittedName>
        <fullName evidence="4">IS110 family transposase</fullName>
    </submittedName>
</protein>
<dbReference type="InterPro" id="IPR047650">
    <property type="entry name" value="Transpos_IS110"/>
</dbReference>
<evidence type="ECO:0000256" key="1">
    <source>
        <dbReference type="SAM" id="MobiDB-lite"/>
    </source>
</evidence>
<evidence type="ECO:0000313" key="4">
    <source>
        <dbReference type="EMBL" id="MSS85418.1"/>
    </source>
</evidence>
<feature type="region of interest" description="Disordered" evidence="1">
    <location>
        <begin position="353"/>
        <end position="372"/>
    </location>
</feature>
<accession>A0A6N7WB66</accession>
<evidence type="ECO:0000259" key="3">
    <source>
        <dbReference type="Pfam" id="PF02371"/>
    </source>
</evidence>
<dbReference type="PANTHER" id="PTHR33055:SF16">
    <property type="entry name" value="TRANSPOSASE FOR INSERTION SEQUENCE ELEMENT IS1547"/>
    <property type="match status" value="1"/>
</dbReference>
<evidence type="ECO:0000259" key="2">
    <source>
        <dbReference type="Pfam" id="PF01548"/>
    </source>
</evidence>
<organism evidence="4 5">
    <name type="scientific">Scrofimicrobium canadense</name>
    <dbReference type="NCBI Taxonomy" id="2652290"/>
    <lineage>
        <taxon>Bacteria</taxon>
        <taxon>Bacillati</taxon>
        <taxon>Actinomycetota</taxon>
        <taxon>Actinomycetes</taxon>
        <taxon>Actinomycetales</taxon>
        <taxon>Actinomycetaceae</taxon>
        <taxon>Scrofimicrobium</taxon>
    </lineage>
</organism>
<proteinExistence type="predicted"/>
<comment type="caution">
    <text evidence="4">The sequence shown here is derived from an EMBL/GenBank/DDBJ whole genome shotgun (WGS) entry which is preliminary data.</text>
</comment>
<gene>
    <name evidence="4" type="ORF">FYJ24_11820</name>
</gene>
<sequence>MKNGRKHHAHENCPHTYQYVVGVDTHARSHTLAIIDAATAAKIDVAHFPSTPAGSARCISWMTRRTKTKIVQVLISMEGTNSYGSGLRESMENSGFQVVEAPLLQIRGKKRAAKSDTLDAVQIAIRTLPIPIDRLTVPRNGDERQALRILLGTRSQMTRLSTATINALTALARTNNLGVDARRPLSKKQIRQISAWRTRDADSLSQRIARDEAKRLATRITSLWEETKDNLMALDTLTTSMSPALRAMKGIGPVSAAQFLISWSHPGRIHSEAAFASLAGASPIPASSGNTQKHRLNRGGDRQLNQALHTVILVRIRTDPDTKTYVEKRTQEGKNKRETMRCLKRYLARKIHRTLTKEQAAPRETAPSKNVA</sequence>
<dbReference type="GO" id="GO:0004803">
    <property type="term" value="F:transposase activity"/>
    <property type="evidence" value="ECO:0007669"/>
    <property type="project" value="InterPro"/>
</dbReference>
<dbReference type="EMBL" id="VULO01000018">
    <property type="protein sequence ID" value="MSS85418.1"/>
    <property type="molecule type" value="Genomic_DNA"/>
</dbReference>
<keyword evidence="5" id="KW-1185">Reference proteome</keyword>